<name>A0A1Q9F0C5_SYMMI</name>
<evidence type="ECO:0000313" key="4">
    <source>
        <dbReference type="Proteomes" id="UP000186817"/>
    </source>
</evidence>
<sequence length="1485" mass="161709">MEFLFRQARNSCQMELHRAPRHKTRGSSGRRSGFGSTGMGFPDCASFDVPDVLSPLLAVKSINEFTDSLAKALAEGDGIPSKAFSDITGQPSYALGFEPLPQATDAYTDGSCPNQYQVCVGNPAVLFHDTYEAYADEYGPRNLKWIGKLLVDLLCELTRELLAEGLRRALEIGGEVCKQRFLETLAANIHKFALQAHLFLCPFLLQEQYSLSRVYPVEISSEYRNLQSFFIESATEGDAEVPSRGLGLPAGAGRARSSVLTKLEVFNGTSGTSDPPALSELRRRFLPAWVLGTLVNSFCATLSGMEWKGTYRAAADQSELVHKFKEEQTTSALKAIDVRARAAFFAEVRLNLFRFSETAQKELVETFTDLKAEVVKLVDSTTQDSPQASVASLADFRAMGGLLIGLSAALAYQGDGKITKIGGSAEPILASSRKVPADEGWSALESPFLVGLLSGGLLNLAFDRDFVYPQTFDIKVARYCLGGVVVALAPKQAAGAPETDLGWNGEAKENVWKVVGGKCCLATVVCAALTQERVAVAWRNQAKQAGLHCTVVAWKTADYGFVKREGRHNDDIQLHVANAKGERFKNYIRRNGVAPGVRVKFDVDFEEEVSEREKAEVAERLVSGMPFYNGAVRRLRSPDPEAVGSDLGAEVSLYQFPGAWASLRLFMRRQATLLAQVKALFQAVQSPPFQATFRHLTGGAKRAKEAFLLQAGLCLKKGSQNNYWDQPELSELAGKLRRSFFYVEGYGELMDDWLQSRVKKLNEDFLQRAVTMLGNSLPAVLTRLRQIFRPGRWIFLCDPRLESDLINLFDEDFHIYNDIVRSPPLQAPLSSGPMDLIESALMEVLRRLPGFPPLLRLPGPGHYRFGRVEVLFQLAGTDLAARVLSSPSAAPTGEVLRAVDFFVQFGPQEFPNAAVEAVQSSDSMHLCPTTGIQDVGAPLTAPGLIRPPMSFAVAPMALPAPGPPAQPLAPMVPGMAVGLAPPAPVPMFRVTLDERDGIRSSDFFQRRSVDGAYPASFLMAKAKGVAIRRDDTRRMEEEAKQMEAKLELLRRTMDVAEQSAKGADAGRWRSGASGKPLTKGYIKSVLEARPPKRSPKSPTESAGNDSTPQGKEEVPLVPASKLVSSSPSGVGGKAAANLQAAMLQQNREALEVEAFLCSLKLDRYVSLFMEHGFDCMEVVKEMQEQHMQQVGMAAGHILKLRKRLSEMAPSRSTPEGRKSSTSGRRVTFGAAEVEAQLPVPGQKIAEEAGDSSNLLVGTFDEEESAASFQEALRAWRGGADPSPAAVQEPSAAPKAVGSFWSSLGDSEVNLERASTPVKPPAETISTETQGSASPNEEKLCCYQCFKQFYARYAVEREVPPEFGGGCKRLCSEACAEAWAEATRAKVEAVRQRQTKLEQIWEMERALEAGETGEAKVTEVGAASAEDAASTTDPLLDTVALCGPEWFPNITEPSLEVLGGRASSDTVVGDVSRKLVRPLRIRSGRK</sequence>
<gene>
    <name evidence="3" type="ORF">AK812_SmicGene2947</name>
</gene>
<evidence type="ECO:0000259" key="2">
    <source>
        <dbReference type="SMART" id="SM00454"/>
    </source>
</evidence>
<dbReference type="SMART" id="SM00454">
    <property type="entry name" value="SAM"/>
    <property type="match status" value="1"/>
</dbReference>
<keyword evidence="4" id="KW-1185">Reference proteome</keyword>
<dbReference type="EMBL" id="LSRX01000033">
    <property type="protein sequence ID" value="OLQ13087.1"/>
    <property type="molecule type" value="Genomic_DNA"/>
</dbReference>
<feature type="domain" description="SAM" evidence="2">
    <location>
        <begin position="1144"/>
        <end position="1210"/>
    </location>
</feature>
<feature type="compositionally biased region" description="Polar residues" evidence="1">
    <location>
        <begin position="1096"/>
        <end position="1109"/>
    </location>
</feature>
<dbReference type="InterPro" id="IPR001660">
    <property type="entry name" value="SAM"/>
</dbReference>
<dbReference type="PANTHER" id="PTHR28634">
    <property type="entry name" value="ZINC FINGER B-BOX DOMAIN-CONTAINING PROTEIN 1"/>
    <property type="match status" value="1"/>
</dbReference>
<feature type="compositionally biased region" description="Polar residues" evidence="1">
    <location>
        <begin position="1323"/>
        <end position="1334"/>
    </location>
</feature>
<dbReference type="OrthoDB" id="439008at2759"/>
<dbReference type="SUPFAM" id="SSF47769">
    <property type="entry name" value="SAM/Pointed domain"/>
    <property type="match status" value="1"/>
</dbReference>
<dbReference type="PANTHER" id="PTHR28634:SF1">
    <property type="entry name" value="ZINC FINGER B-BOX DOMAIN-CONTAINING PROTEIN 1"/>
    <property type="match status" value="1"/>
</dbReference>
<dbReference type="Gene3D" id="1.10.150.50">
    <property type="entry name" value="Transcription Factor, Ets-1"/>
    <property type="match status" value="1"/>
</dbReference>
<evidence type="ECO:0000256" key="1">
    <source>
        <dbReference type="SAM" id="MobiDB-lite"/>
    </source>
</evidence>
<reference evidence="3 4" key="1">
    <citation type="submission" date="2016-02" db="EMBL/GenBank/DDBJ databases">
        <title>Genome analysis of coral dinoflagellate symbionts highlights evolutionary adaptations to a symbiotic lifestyle.</title>
        <authorList>
            <person name="Aranda M."/>
            <person name="Li Y."/>
            <person name="Liew Y.J."/>
            <person name="Baumgarten S."/>
            <person name="Simakov O."/>
            <person name="Wilson M."/>
            <person name="Piel J."/>
            <person name="Ashoor H."/>
            <person name="Bougouffa S."/>
            <person name="Bajic V.B."/>
            <person name="Ryu T."/>
            <person name="Ravasi T."/>
            <person name="Bayer T."/>
            <person name="Micklem G."/>
            <person name="Kim H."/>
            <person name="Bhak J."/>
            <person name="Lajeunesse T.C."/>
            <person name="Voolstra C.R."/>
        </authorList>
    </citation>
    <scope>NUCLEOTIDE SEQUENCE [LARGE SCALE GENOMIC DNA]</scope>
    <source>
        <strain evidence="3 4">CCMP2467</strain>
    </source>
</reference>
<accession>A0A1Q9F0C5</accession>
<dbReference type="Pfam" id="PF00536">
    <property type="entry name" value="SAM_1"/>
    <property type="match status" value="1"/>
</dbReference>
<feature type="region of interest" description="Disordered" evidence="1">
    <location>
        <begin position="1058"/>
        <end position="1115"/>
    </location>
</feature>
<dbReference type="Proteomes" id="UP000186817">
    <property type="component" value="Unassembled WGS sequence"/>
</dbReference>
<comment type="caution">
    <text evidence="3">The sequence shown here is derived from an EMBL/GenBank/DDBJ whole genome shotgun (WGS) entry which is preliminary data.</text>
</comment>
<evidence type="ECO:0000313" key="3">
    <source>
        <dbReference type="EMBL" id="OLQ13087.1"/>
    </source>
</evidence>
<dbReference type="InterPro" id="IPR037688">
    <property type="entry name" value="ZBBX"/>
</dbReference>
<feature type="region of interest" description="Disordered" evidence="1">
    <location>
        <begin position="1310"/>
        <end position="1334"/>
    </location>
</feature>
<protein>
    <recommendedName>
        <fullName evidence="2">SAM domain-containing protein</fullName>
    </recommendedName>
</protein>
<organism evidence="3 4">
    <name type="scientific">Symbiodinium microadriaticum</name>
    <name type="common">Dinoflagellate</name>
    <name type="synonym">Zooxanthella microadriatica</name>
    <dbReference type="NCBI Taxonomy" id="2951"/>
    <lineage>
        <taxon>Eukaryota</taxon>
        <taxon>Sar</taxon>
        <taxon>Alveolata</taxon>
        <taxon>Dinophyceae</taxon>
        <taxon>Suessiales</taxon>
        <taxon>Symbiodiniaceae</taxon>
        <taxon>Symbiodinium</taxon>
    </lineage>
</organism>
<dbReference type="InterPro" id="IPR013761">
    <property type="entry name" value="SAM/pointed_sf"/>
</dbReference>
<proteinExistence type="predicted"/>